<reference evidence="1 2" key="1">
    <citation type="submission" date="2023-08" db="EMBL/GenBank/DDBJ databases">
        <title>Complete genome sequence of Geobacillus thermodenitrificans K1041, a genetically tractable strain representative of the genus Geobacillus.</title>
        <authorList>
            <person name="Kani S."/>
            <person name="Suzuki H."/>
        </authorList>
    </citation>
    <scope>NUCLEOTIDE SEQUENCE [LARGE SCALE GENOMIC DNA]</scope>
    <source>
        <strain evidence="1 2">K1041</strain>
    </source>
</reference>
<dbReference type="EMBL" id="CP133461">
    <property type="protein sequence ID" value="WMV76055.1"/>
    <property type="molecule type" value="Genomic_DNA"/>
</dbReference>
<keyword evidence="2" id="KW-1185">Reference proteome</keyword>
<protein>
    <submittedName>
        <fullName evidence="1">Uncharacterized protein</fullName>
    </submittedName>
</protein>
<proteinExistence type="predicted"/>
<organism evidence="1 2">
    <name type="scientific">Geobacillus thermodenitrificans</name>
    <dbReference type="NCBI Taxonomy" id="33940"/>
    <lineage>
        <taxon>Bacteria</taxon>
        <taxon>Bacillati</taxon>
        <taxon>Bacillota</taxon>
        <taxon>Bacilli</taxon>
        <taxon>Bacillales</taxon>
        <taxon>Anoxybacillaceae</taxon>
        <taxon>Geobacillus</taxon>
    </lineage>
</organism>
<dbReference type="RefSeq" id="WP_050367909.1">
    <property type="nucleotide sequence ID" value="NZ_CP017690.1"/>
</dbReference>
<dbReference type="Proteomes" id="UP001297580">
    <property type="component" value="Chromosome"/>
</dbReference>
<accession>A0ABY9QAY1</accession>
<name>A0ABY9QAY1_GEOTD</name>
<gene>
    <name evidence="1" type="ORF">HSX42_17905</name>
</gene>
<sequence length="71" mass="7937">MSTGMKIMDWLIFSLEKEIWHVLKKPRAPFGEEPGFWLGIKNGMRIDVLDMSGGSPKVLAICVAESSSITR</sequence>
<evidence type="ECO:0000313" key="1">
    <source>
        <dbReference type="EMBL" id="WMV76055.1"/>
    </source>
</evidence>
<evidence type="ECO:0000313" key="2">
    <source>
        <dbReference type="Proteomes" id="UP001297580"/>
    </source>
</evidence>